<proteinExistence type="predicted"/>
<organism evidence="1 2">
    <name type="scientific">Stylosanthes scabra</name>
    <dbReference type="NCBI Taxonomy" id="79078"/>
    <lineage>
        <taxon>Eukaryota</taxon>
        <taxon>Viridiplantae</taxon>
        <taxon>Streptophyta</taxon>
        <taxon>Embryophyta</taxon>
        <taxon>Tracheophyta</taxon>
        <taxon>Spermatophyta</taxon>
        <taxon>Magnoliopsida</taxon>
        <taxon>eudicotyledons</taxon>
        <taxon>Gunneridae</taxon>
        <taxon>Pentapetalae</taxon>
        <taxon>rosids</taxon>
        <taxon>fabids</taxon>
        <taxon>Fabales</taxon>
        <taxon>Fabaceae</taxon>
        <taxon>Papilionoideae</taxon>
        <taxon>50 kb inversion clade</taxon>
        <taxon>dalbergioids sensu lato</taxon>
        <taxon>Dalbergieae</taxon>
        <taxon>Pterocarpus clade</taxon>
        <taxon>Stylosanthes</taxon>
    </lineage>
</organism>
<evidence type="ECO:0000313" key="2">
    <source>
        <dbReference type="Proteomes" id="UP001341840"/>
    </source>
</evidence>
<protein>
    <submittedName>
        <fullName evidence="1">Uncharacterized protein</fullName>
    </submittedName>
</protein>
<name>A0ABU6W951_9FABA</name>
<accession>A0ABU6W951</accession>
<comment type="caution">
    <text evidence="1">The sequence shown here is derived from an EMBL/GenBank/DDBJ whole genome shotgun (WGS) entry which is preliminary data.</text>
</comment>
<reference evidence="1 2" key="1">
    <citation type="journal article" date="2023" name="Plants (Basel)">
        <title>Bridging the Gap: Combining Genomics and Transcriptomics Approaches to Understand Stylosanthes scabra, an Orphan Legume from the Brazilian Caatinga.</title>
        <authorList>
            <person name="Ferreira-Neto J.R.C."/>
            <person name="da Silva M.D."/>
            <person name="Binneck E."/>
            <person name="de Melo N.F."/>
            <person name="da Silva R.H."/>
            <person name="de Melo A.L.T.M."/>
            <person name="Pandolfi V."/>
            <person name="Bustamante F.O."/>
            <person name="Brasileiro-Vidal A.C."/>
            <person name="Benko-Iseppon A.M."/>
        </authorList>
    </citation>
    <scope>NUCLEOTIDE SEQUENCE [LARGE SCALE GENOMIC DNA]</scope>
    <source>
        <tissue evidence="1">Leaves</tissue>
    </source>
</reference>
<sequence length="107" mass="11592">MVVSTELILLNQLNKGRLEFEIVSLNGWPSDGASTTLGSGIDVLSQSNMVVIQNEELGRLRQGLDVWNAKAGVLNVSGHPLTPSLAFSTPPQAFPTPHIWVLLEVIF</sequence>
<dbReference type="EMBL" id="JASCZI010181347">
    <property type="protein sequence ID" value="MED6182299.1"/>
    <property type="molecule type" value="Genomic_DNA"/>
</dbReference>
<dbReference type="Proteomes" id="UP001341840">
    <property type="component" value="Unassembled WGS sequence"/>
</dbReference>
<evidence type="ECO:0000313" key="1">
    <source>
        <dbReference type="EMBL" id="MED6182299.1"/>
    </source>
</evidence>
<gene>
    <name evidence="1" type="ORF">PIB30_027269</name>
</gene>
<keyword evidence="2" id="KW-1185">Reference proteome</keyword>